<feature type="compositionally biased region" description="Basic and acidic residues" evidence="1">
    <location>
        <begin position="148"/>
        <end position="186"/>
    </location>
</feature>
<feature type="region of interest" description="Disordered" evidence="1">
    <location>
        <begin position="909"/>
        <end position="934"/>
    </location>
</feature>
<feature type="compositionally biased region" description="Low complexity" evidence="1">
    <location>
        <begin position="613"/>
        <end position="624"/>
    </location>
</feature>
<feature type="compositionally biased region" description="Polar residues" evidence="1">
    <location>
        <begin position="507"/>
        <end position="516"/>
    </location>
</feature>
<feature type="compositionally biased region" description="Polar residues" evidence="1">
    <location>
        <begin position="127"/>
        <end position="143"/>
    </location>
</feature>
<organism evidence="2 3">
    <name type="scientific">Rhodofomes roseus</name>
    <dbReference type="NCBI Taxonomy" id="34475"/>
    <lineage>
        <taxon>Eukaryota</taxon>
        <taxon>Fungi</taxon>
        <taxon>Dikarya</taxon>
        <taxon>Basidiomycota</taxon>
        <taxon>Agaricomycotina</taxon>
        <taxon>Agaricomycetes</taxon>
        <taxon>Polyporales</taxon>
        <taxon>Rhodofomes</taxon>
    </lineage>
</organism>
<gene>
    <name evidence="2" type="ORF">EVJ58_g1049</name>
</gene>
<feature type="compositionally biased region" description="Basic and acidic residues" evidence="1">
    <location>
        <begin position="255"/>
        <end position="447"/>
    </location>
</feature>
<feature type="region of interest" description="Disordered" evidence="1">
    <location>
        <begin position="94"/>
        <end position="560"/>
    </location>
</feature>
<sequence length="1251" mass="136284">MASPTADTPINDETLNTPASDAAVKDLAEGVAQVSVQDVVSDDTSTSKSERISRRPLRVYTRSQAMHLRESPLVKPPDGMPSLKDWFGDFNEQQANAKKDSETASTLTNGRERRFRREVEDSDSRPSFRSGLTQPSQMGNFRHQSLRTNDRDKDKDTERERERDLRDREGQERLRNLSDKYDRERLALSSSASGLRGKERDSAPHLATATSGRAGQAQASSLTARRAEGREPAKRKIGESSDDWRRGKWTSNHLLRKEFDKDVGSDTQRSGRDDRSDASRRDRDRPRSKARDSSRSRREPSTRRDRDERDRDRPRDRRGDDRDDTRKDKDEYTRRERDDHRREWDDFYNRSDRDRDDHYPRGDRYRPRDSERETDDDPRRWRDDGRRDERVAARRERDRWDRHEERDRERPSEDARPRRGAARDRRVGAAEDGKDREDRREREKEAEPAWMETYVPTTPGGGILGGRGADGELDGIQAWKKGMKEKERQEKESEAAAKSSEDVKSATTSATPTQPEGQLDEIQMFKLMMKREADKKENEQHSKENAVPQTTSESMSSFAAASINAPSQSVVDETQAIINRAHADGLSFAKSTVAPDGSQSLLSVLIPSASGEVVSSSVSTKSPSLDLPPERSRVLASRATPTLPPPPGVAAPSSLSAASSVDASSSNLSTSSFNPPTGSRLLAFGSRAPPGFLPEPIPSKSLSGLESPAAQMPPPGIPGLPQKGSAVPLTSHPSMLPEAVPGFGAEHHHLHNGRHSHGDGGRLQRSFSPHSSLSQASGQFDELHEGPMLGQMADLRRGSAVDRAGLGLANDIGPSYGDLGPGGSLEANGIPGGPNYATGKGSRFAKFFETKPRDAPPMANRKMSGMAGFPSNAQILDPRQGGMGLNGGMNGNGDARTMEDIFAMLQNSAQNHRASPQIPSSGRIPSGGSSFGHNPTDLMQQQIHQQQHFAPNNHLDSLYDSRIDDRFVPDGMVPGLRPAPPRSRSREPSGVLFNEQLDDPLHFNARLQQQRSLDQMYSGSVPGMYSQQPGMMRNGGMPIQQQQFRGNPSPISNQNVLGGPGQRLPPGLANLGGRPPHDPSQFLGGPMGVMGGGLQGGMHGGSSLQQGGFNNLSGGIGAGGMGGYGGAPQPRGPVLQNPLGLNSMANMGLQNSLELRAANQAQLLGMGGGMSGNLGAGAGLRGHGPGFGPQHGPSGQLPSHMAMRQQQQQQQQPSHLPHMLPPHLSQQQGLPGGSAQGTQDLMALLMGGHRE</sequence>
<feature type="region of interest" description="Disordered" evidence="1">
    <location>
        <begin position="692"/>
        <end position="725"/>
    </location>
</feature>
<feature type="compositionally biased region" description="Low complexity" evidence="1">
    <location>
        <begin position="1190"/>
        <end position="1228"/>
    </location>
</feature>
<dbReference type="AlphaFoldDB" id="A0A4Y9Z2Z2"/>
<proteinExistence type="predicted"/>
<feature type="compositionally biased region" description="Polar residues" evidence="1">
    <location>
        <begin position="547"/>
        <end position="560"/>
    </location>
</feature>
<feature type="compositionally biased region" description="Basic and acidic residues" evidence="1">
    <location>
        <begin position="482"/>
        <end position="504"/>
    </location>
</feature>
<evidence type="ECO:0000256" key="1">
    <source>
        <dbReference type="SAM" id="MobiDB-lite"/>
    </source>
</evidence>
<feature type="region of interest" description="Disordered" evidence="1">
    <location>
        <begin position="1180"/>
        <end position="1237"/>
    </location>
</feature>
<feature type="compositionally biased region" description="Basic and acidic residues" evidence="1">
    <location>
        <begin position="529"/>
        <end position="544"/>
    </location>
</feature>
<feature type="compositionally biased region" description="Gly residues" evidence="1">
    <location>
        <begin position="1180"/>
        <end position="1189"/>
    </location>
</feature>
<dbReference type="Proteomes" id="UP000298390">
    <property type="component" value="Unassembled WGS sequence"/>
</dbReference>
<feature type="region of interest" description="Disordered" evidence="1">
    <location>
        <begin position="68"/>
        <end position="87"/>
    </location>
</feature>
<feature type="region of interest" description="Disordered" evidence="1">
    <location>
        <begin position="747"/>
        <end position="778"/>
    </location>
</feature>
<feature type="compositionally biased region" description="Gly residues" evidence="1">
    <location>
        <begin position="459"/>
        <end position="468"/>
    </location>
</feature>
<feature type="compositionally biased region" description="Polar residues" evidence="1">
    <location>
        <begin position="208"/>
        <end position="223"/>
    </location>
</feature>
<comment type="caution">
    <text evidence="2">The sequence shown here is derived from an EMBL/GenBank/DDBJ whole genome shotgun (WGS) entry which is preliminary data.</text>
</comment>
<dbReference type="STRING" id="34475.A0A4Y9Z2Z2"/>
<protein>
    <submittedName>
        <fullName evidence="2">Uncharacterized protein</fullName>
    </submittedName>
</protein>
<feature type="compositionally biased region" description="Low complexity" evidence="1">
    <location>
        <begin position="915"/>
        <end position="928"/>
    </location>
</feature>
<feature type="compositionally biased region" description="Basic and acidic residues" evidence="1">
    <location>
        <begin position="110"/>
        <end position="126"/>
    </location>
</feature>
<evidence type="ECO:0000313" key="2">
    <source>
        <dbReference type="EMBL" id="TFY68357.1"/>
    </source>
</evidence>
<accession>A0A4Y9Z2Z2</accession>
<feature type="region of interest" description="Disordered" evidence="1">
    <location>
        <begin position="613"/>
        <end position="632"/>
    </location>
</feature>
<reference evidence="2 3" key="1">
    <citation type="submission" date="2019-01" db="EMBL/GenBank/DDBJ databases">
        <title>Genome sequencing of the rare red list fungi Fomitopsis rosea.</title>
        <authorList>
            <person name="Buettner E."/>
            <person name="Kellner H."/>
        </authorList>
    </citation>
    <scope>NUCLEOTIDE SEQUENCE [LARGE SCALE GENOMIC DNA]</scope>
    <source>
        <strain evidence="2 3">DSM 105464</strain>
    </source>
</reference>
<evidence type="ECO:0000313" key="3">
    <source>
        <dbReference type="Proteomes" id="UP000298390"/>
    </source>
</evidence>
<feature type="compositionally biased region" description="Polar residues" evidence="1">
    <location>
        <begin position="765"/>
        <end position="778"/>
    </location>
</feature>
<dbReference type="EMBL" id="SEKV01000032">
    <property type="protein sequence ID" value="TFY68357.1"/>
    <property type="molecule type" value="Genomic_DNA"/>
</dbReference>
<feature type="compositionally biased region" description="Basic and acidic residues" evidence="1">
    <location>
        <begin position="225"/>
        <end position="246"/>
    </location>
</feature>
<name>A0A4Y9Z2Z2_9APHY</name>